<dbReference type="SMART" id="SM00252">
    <property type="entry name" value="SH2"/>
    <property type="match status" value="1"/>
</dbReference>
<organism evidence="4 5">
    <name type="scientific">Polyplax serrata</name>
    <name type="common">Common mouse louse</name>
    <dbReference type="NCBI Taxonomy" id="468196"/>
    <lineage>
        <taxon>Eukaryota</taxon>
        <taxon>Metazoa</taxon>
        <taxon>Ecdysozoa</taxon>
        <taxon>Arthropoda</taxon>
        <taxon>Hexapoda</taxon>
        <taxon>Insecta</taxon>
        <taxon>Pterygota</taxon>
        <taxon>Neoptera</taxon>
        <taxon>Paraneoptera</taxon>
        <taxon>Psocodea</taxon>
        <taxon>Troctomorpha</taxon>
        <taxon>Phthiraptera</taxon>
        <taxon>Anoplura</taxon>
        <taxon>Polyplacidae</taxon>
        <taxon>Polyplax</taxon>
    </lineage>
</organism>
<dbReference type="InterPro" id="IPR015042">
    <property type="entry name" value="BPS-dom"/>
</dbReference>
<dbReference type="PRINTS" id="PR00401">
    <property type="entry name" value="SH2DOMAIN"/>
</dbReference>
<dbReference type="Gene3D" id="2.30.29.30">
    <property type="entry name" value="Pleckstrin-homology domain (PH domain)/Phosphotyrosine-binding domain (PTB)"/>
    <property type="match status" value="1"/>
</dbReference>
<sequence>MTKKIWASLPKCKFPVGDCGNRQSDCHCGLNLRQKFQVTRRFELLVSPGGMSLMSFKEIPENLSRLPKQIRAQWVANELEKENGQLELFADLSEYHVYTTLNAKNQLRAPTEFGICLRPTNTSPTLGEQSHKEILARLKCLACESERARLCWTTAMRLAKYGKQLRENYRLFKNKQMENASPKEYNSFVVPNESVRSRVAMDFTGSVGRIVEDPQEAKAIALAEGYCWKKRWRPIARHPTGKLVHIQGIEGGVHMMQPWFHSGMTREQAATLVAKHGTVDGVFLVRDSQSSPGAFVLTLKFGAKVLHKEITPMSNSHHDTICYTLDNGQTKFYDLLQLIEFYQLNMGSLPTRLTHYLVQSPTGVLYKEKSRTRDAPGSF</sequence>
<dbReference type="Gene3D" id="3.30.505.10">
    <property type="entry name" value="SH2 domain"/>
    <property type="match status" value="1"/>
</dbReference>
<dbReference type="InterPro" id="IPR000980">
    <property type="entry name" value="SH2"/>
</dbReference>
<comment type="caution">
    <text evidence="4">The sequence shown here is derived from an EMBL/GenBank/DDBJ whole genome shotgun (WGS) entry which is preliminary data.</text>
</comment>
<evidence type="ECO:0000313" key="4">
    <source>
        <dbReference type="EMBL" id="KAK6622192.1"/>
    </source>
</evidence>
<dbReference type="InterPro" id="IPR036860">
    <property type="entry name" value="SH2_dom_sf"/>
</dbReference>
<dbReference type="InterPro" id="IPR039664">
    <property type="entry name" value="GRB/APBB1IP"/>
</dbReference>
<dbReference type="SUPFAM" id="SSF55550">
    <property type="entry name" value="SH2 domain"/>
    <property type="match status" value="1"/>
</dbReference>
<evidence type="ECO:0000259" key="3">
    <source>
        <dbReference type="PROSITE" id="PS50001"/>
    </source>
</evidence>
<reference evidence="4 5" key="1">
    <citation type="submission" date="2023-09" db="EMBL/GenBank/DDBJ databases">
        <title>Genomes of two closely related lineages of the louse Polyplax serrata with different host specificities.</title>
        <authorList>
            <person name="Martinu J."/>
            <person name="Tarabai H."/>
            <person name="Stefka J."/>
            <person name="Hypsa V."/>
        </authorList>
    </citation>
    <scope>NUCLEOTIDE SEQUENCE [LARGE SCALE GENOMIC DNA]</scope>
    <source>
        <strain evidence="4">98ZLc_SE</strain>
    </source>
</reference>
<dbReference type="PROSITE" id="PS50001">
    <property type="entry name" value="SH2"/>
    <property type="match status" value="1"/>
</dbReference>
<evidence type="ECO:0000313" key="5">
    <source>
        <dbReference type="Proteomes" id="UP001359485"/>
    </source>
</evidence>
<feature type="domain" description="SH2" evidence="3">
    <location>
        <begin position="259"/>
        <end position="357"/>
    </location>
</feature>
<dbReference type="PANTHER" id="PTHR11243">
    <property type="entry name" value="GROWTH FACTOR RECEPTOR-BOUND PROTEIN"/>
    <property type="match status" value="1"/>
</dbReference>
<proteinExistence type="predicted"/>
<dbReference type="Proteomes" id="UP001359485">
    <property type="component" value="Unassembled WGS sequence"/>
</dbReference>
<accession>A0ABR1AMB4</accession>
<dbReference type="Pfam" id="PF00017">
    <property type="entry name" value="SH2"/>
    <property type="match status" value="1"/>
</dbReference>
<keyword evidence="5" id="KW-1185">Reference proteome</keyword>
<protein>
    <recommendedName>
        <fullName evidence="3">SH2 domain-containing protein</fullName>
    </recommendedName>
</protein>
<evidence type="ECO:0000256" key="2">
    <source>
        <dbReference type="PROSITE-ProRule" id="PRU00191"/>
    </source>
</evidence>
<dbReference type="InterPro" id="IPR011993">
    <property type="entry name" value="PH-like_dom_sf"/>
</dbReference>
<dbReference type="PANTHER" id="PTHR11243:SF38">
    <property type="entry name" value="GROWTH FACTOR RECEPTOR-BOUND PROTEIN 14-LIKE ISOFORM X1"/>
    <property type="match status" value="1"/>
</dbReference>
<keyword evidence="1 2" id="KW-0727">SH2 domain</keyword>
<name>A0ABR1AMB4_POLSC</name>
<dbReference type="Pfam" id="PF08947">
    <property type="entry name" value="BPS"/>
    <property type="match status" value="1"/>
</dbReference>
<dbReference type="EMBL" id="JAWJWF010000047">
    <property type="protein sequence ID" value="KAK6622192.1"/>
    <property type="molecule type" value="Genomic_DNA"/>
</dbReference>
<gene>
    <name evidence="4" type="ORF">RUM44_001999</name>
</gene>
<evidence type="ECO:0000256" key="1">
    <source>
        <dbReference type="ARBA" id="ARBA00022999"/>
    </source>
</evidence>